<sequence length="249" mass="28700">MKHSQAVLLLSSDFGTAWNARKLILPKQNQPLEAFTKELHLSRLILSKSEPKWSHRTWIIKMLSRSSSTPQEIVTKESELVESIGEVLQELNKSKRWAGLHVADSSCFHYRRRLMLRVLEPLKVKGSNANDKFDAHKTLMEELDWNKGLLKRYLGRELSETGESIFTNEETGIFIGNEIHLLESSMTVLDNKFEDFRAQALHASVYMLWLTKHIPEVWSMLEEKLGTEKLKCVLSTVDQERPLLAFAPN</sequence>
<proteinExistence type="predicted"/>
<keyword evidence="2" id="KW-1185">Reference proteome</keyword>
<evidence type="ECO:0000313" key="1">
    <source>
        <dbReference type="EMBL" id="KAG2276751.1"/>
    </source>
</evidence>
<gene>
    <name evidence="1" type="ORF">Bca52824_059306</name>
</gene>
<dbReference type="SUPFAM" id="SSF48439">
    <property type="entry name" value="Protein prenylyltransferase"/>
    <property type="match status" value="1"/>
</dbReference>
<dbReference type="GO" id="GO:0005953">
    <property type="term" value="C:CAAX-protein geranylgeranyltransferase complex"/>
    <property type="evidence" value="ECO:0007669"/>
    <property type="project" value="TreeGrafter"/>
</dbReference>
<dbReference type="PANTHER" id="PTHR11129:SF9">
    <property type="entry name" value="(RAPE) HYPOTHETICAL PROTEIN"/>
    <property type="match status" value="1"/>
</dbReference>
<protein>
    <submittedName>
        <fullName evidence="1">Uncharacterized protein</fullName>
    </submittedName>
</protein>
<dbReference type="Gene3D" id="1.25.40.120">
    <property type="entry name" value="Protein prenylyltransferase"/>
    <property type="match status" value="1"/>
</dbReference>
<dbReference type="Proteomes" id="UP000886595">
    <property type="component" value="Unassembled WGS sequence"/>
</dbReference>
<organism evidence="1 2">
    <name type="scientific">Brassica carinata</name>
    <name type="common">Ethiopian mustard</name>
    <name type="synonym">Abyssinian cabbage</name>
    <dbReference type="NCBI Taxonomy" id="52824"/>
    <lineage>
        <taxon>Eukaryota</taxon>
        <taxon>Viridiplantae</taxon>
        <taxon>Streptophyta</taxon>
        <taxon>Embryophyta</taxon>
        <taxon>Tracheophyta</taxon>
        <taxon>Spermatophyta</taxon>
        <taxon>Magnoliopsida</taxon>
        <taxon>eudicotyledons</taxon>
        <taxon>Gunneridae</taxon>
        <taxon>Pentapetalae</taxon>
        <taxon>rosids</taxon>
        <taxon>malvids</taxon>
        <taxon>Brassicales</taxon>
        <taxon>Brassicaceae</taxon>
        <taxon>Brassiceae</taxon>
        <taxon>Brassica</taxon>
    </lineage>
</organism>
<dbReference type="GO" id="GO:0004662">
    <property type="term" value="F:CAAX-protein geranylgeranyltransferase activity"/>
    <property type="evidence" value="ECO:0007669"/>
    <property type="project" value="TreeGrafter"/>
</dbReference>
<name>A0A8X7UGL0_BRACI</name>
<accession>A0A8X7UGL0</accession>
<dbReference type="GO" id="GO:0004660">
    <property type="term" value="F:protein farnesyltransferase activity"/>
    <property type="evidence" value="ECO:0007669"/>
    <property type="project" value="TreeGrafter"/>
</dbReference>
<dbReference type="AlphaFoldDB" id="A0A8X7UGL0"/>
<comment type="caution">
    <text evidence="1">The sequence shown here is derived from an EMBL/GenBank/DDBJ whole genome shotgun (WGS) entry which is preliminary data.</text>
</comment>
<evidence type="ECO:0000313" key="2">
    <source>
        <dbReference type="Proteomes" id="UP000886595"/>
    </source>
</evidence>
<reference evidence="1 2" key="1">
    <citation type="submission" date="2020-02" db="EMBL/GenBank/DDBJ databases">
        <authorList>
            <person name="Ma Q."/>
            <person name="Huang Y."/>
            <person name="Song X."/>
            <person name="Pei D."/>
        </authorList>
    </citation>
    <scope>NUCLEOTIDE SEQUENCE [LARGE SCALE GENOMIC DNA]</scope>
    <source>
        <strain evidence="1">Sxm20200214</strain>
        <tissue evidence="1">Leaf</tissue>
    </source>
</reference>
<dbReference type="PANTHER" id="PTHR11129">
    <property type="entry name" value="PROTEIN FARNESYLTRANSFERASE ALPHA SUBUNIT/RAB GERANYLGERANYL TRANSFERASE ALPHA SUBUNIT"/>
    <property type="match status" value="1"/>
</dbReference>
<dbReference type="EMBL" id="JAAMPC010000012">
    <property type="protein sequence ID" value="KAG2276751.1"/>
    <property type="molecule type" value="Genomic_DNA"/>
</dbReference>
<dbReference type="OrthoDB" id="1924260at2759"/>
<dbReference type="GO" id="GO:0005965">
    <property type="term" value="C:protein farnesyltransferase complex"/>
    <property type="evidence" value="ECO:0007669"/>
    <property type="project" value="TreeGrafter"/>
</dbReference>